<proteinExistence type="predicted"/>
<evidence type="ECO:0000313" key="2">
    <source>
        <dbReference type="Proteomes" id="UP001165124"/>
    </source>
</evidence>
<protein>
    <submittedName>
        <fullName evidence="1">Uncharacterized protein</fullName>
    </submittedName>
</protein>
<organism evidence="1 2">
    <name type="scientific">Actinomadura rubrobrunea</name>
    <dbReference type="NCBI Taxonomy" id="115335"/>
    <lineage>
        <taxon>Bacteria</taxon>
        <taxon>Bacillati</taxon>
        <taxon>Actinomycetota</taxon>
        <taxon>Actinomycetes</taxon>
        <taxon>Streptosporangiales</taxon>
        <taxon>Thermomonosporaceae</taxon>
        <taxon>Actinomadura</taxon>
    </lineage>
</organism>
<evidence type="ECO:0000313" key="1">
    <source>
        <dbReference type="EMBL" id="GLW67083.1"/>
    </source>
</evidence>
<sequence length="129" mass="13486">MRVHTVMRLARGLSRQRAFDRGEGVCCAVGLFVEPGRAHESVRASGGGKAAEAGQGEGGLARCATRRARGAGCAWDVDTAAPISLRLGRRFDAATVRHLTGTSFTVGGLFQASRLNEVTITAAASPYRG</sequence>
<comment type="caution">
    <text evidence="1">The sequence shown here is derived from an EMBL/GenBank/DDBJ whole genome shotgun (WGS) entry which is preliminary data.</text>
</comment>
<dbReference type="AlphaFoldDB" id="A0A9W6UYD0"/>
<dbReference type="Proteomes" id="UP001165124">
    <property type="component" value="Unassembled WGS sequence"/>
</dbReference>
<reference evidence="1" key="1">
    <citation type="submission" date="2023-02" db="EMBL/GenBank/DDBJ databases">
        <title>Actinomadura rubrobrunea NBRC 14622.</title>
        <authorList>
            <person name="Ichikawa N."/>
            <person name="Sato H."/>
            <person name="Tonouchi N."/>
        </authorList>
    </citation>
    <scope>NUCLEOTIDE SEQUENCE</scope>
    <source>
        <strain evidence="1">NBRC 14622</strain>
    </source>
</reference>
<name>A0A9W6UYD0_9ACTN</name>
<keyword evidence="2" id="KW-1185">Reference proteome</keyword>
<dbReference type="EMBL" id="BSRZ01000019">
    <property type="protein sequence ID" value="GLW67083.1"/>
    <property type="molecule type" value="Genomic_DNA"/>
</dbReference>
<accession>A0A9W6UYD0</accession>
<gene>
    <name evidence="1" type="ORF">Arub01_53260</name>
</gene>